<accession>A0ABS3SGL6</accession>
<dbReference type="Gene3D" id="3.40.50.1010">
    <property type="entry name" value="5'-nuclease"/>
    <property type="match status" value="1"/>
</dbReference>
<dbReference type="RefSeq" id="WP_208214185.1">
    <property type="nucleotide sequence ID" value="NZ_CP074404.1"/>
</dbReference>
<keyword evidence="4" id="KW-1185">Reference proteome</keyword>
<feature type="region of interest" description="Disordered" evidence="1">
    <location>
        <begin position="202"/>
        <end position="225"/>
    </location>
</feature>
<gene>
    <name evidence="3" type="ORF">J4035_08340</name>
</gene>
<dbReference type="EMBL" id="JAGFBM010000003">
    <property type="protein sequence ID" value="MBO3084644.1"/>
    <property type="molecule type" value="Genomic_DNA"/>
</dbReference>
<name>A0ABS3SGL6_9CELL</name>
<proteinExistence type="predicted"/>
<dbReference type="Proteomes" id="UP000678317">
    <property type="component" value="Unassembled WGS sequence"/>
</dbReference>
<dbReference type="PANTHER" id="PTHR35811">
    <property type="entry name" value="SLR1870 PROTEIN"/>
    <property type="match status" value="1"/>
</dbReference>
<evidence type="ECO:0000313" key="4">
    <source>
        <dbReference type="Proteomes" id="UP000678317"/>
    </source>
</evidence>
<evidence type="ECO:0000259" key="2">
    <source>
        <dbReference type="Pfam" id="PF01936"/>
    </source>
</evidence>
<evidence type="ECO:0000256" key="1">
    <source>
        <dbReference type="SAM" id="MobiDB-lite"/>
    </source>
</evidence>
<dbReference type="Pfam" id="PF01936">
    <property type="entry name" value="NYN"/>
    <property type="match status" value="1"/>
</dbReference>
<dbReference type="InterPro" id="IPR021139">
    <property type="entry name" value="NYN"/>
</dbReference>
<comment type="caution">
    <text evidence="3">The sequence shown here is derived from an EMBL/GenBank/DDBJ whole genome shotgun (WGS) entry which is preliminary data.</text>
</comment>
<dbReference type="PANTHER" id="PTHR35811:SF1">
    <property type="entry name" value="HTH OST-TYPE DOMAIN-CONTAINING PROTEIN"/>
    <property type="match status" value="1"/>
</dbReference>
<sequence>MTSSTVTPADRDDTARRFRTALFVDFDNVYIGLQRLDPAAAEAFATNPAHWLSELESGTDSEGDFTRRFLIRACYLNPSRFSQFRPNFTRAGFQVVDCPSLTQQGKSSADINLVLDAVDALAASTQYEEFVIVSADADFTPLALRCRAADRRVTIMTASPAASAYRAVADTVITADELADLVTQTASTLAVEAPTVEAPVASAPAATTTAPARAKKETAAVTEPRASTAARKAVLQRVQTADRPVPLGAIAQLAQKTEPALPESRWAGTGGFLPWLAKVVPEVGVSSRPPGFVWDPKRFGEADLPGAVSDTAPSALQRQVVAVTDTPGLSQANYRVLLTALAADLKTHPFDRAETSRRVRDACQKAGAKIGRSTVNFVIGGIIFTGLDLKSTTKAGDLALAWAENVVGLCRGARMQLSTGDVAAITTWVGGGLLES</sequence>
<feature type="domain" description="NYN" evidence="2">
    <location>
        <begin position="19"/>
        <end position="174"/>
    </location>
</feature>
<organism evidence="3 4">
    <name type="scientific">Cellulomonas fengjieae</name>
    <dbReference type="NCBI Taxonomy" id="2819978"/>
    <lineage>
        <taxon>Bacteria</taxon>
        <taxon>Bacillati</taxon>
        <taxon>Actinomycetota</taxon>
        <taxon>Actinomycetes</taxon>
        <taxon>Micrococcales</taxon>
        <taxon>Cellulomonadaceae</taxon>
        <taxon>Cellulomonas</taxon>
    </lineage>
</organism>
<feature type="compositionally biased region" description="Low complexity" evidence="1">
    <location>
        <begin position="202"/>
        <end position="212"/>
    </location>
</feature>
<protein>
    <submittedName>
        <fullName evidence="3">NYN domain-containing protein</fullName>
    </submittedName>
</protein>
<reference evidence="3 4" key="1">
    <citation type="submission" date="2021-03" db="EMBL/GenBank/DDBJ databases">
        <title>novel species in genus Cellulomonas.</title>
        <authorList>
            <person name="Zhang G."/>
        </authorList>
    </citation>
    <scope>NUCLEOTIDE SEQUENCE [LARGE SCALE GENOMIC DNA]</scope>
    <source>
        <strain evidence="4">zg-ZUI188</strain>
    </source>
</reference>
<evidence type="ECO:0000313" key="3">
    <source>
        <dbReference type="EMBL" id="MBO3084644.1"/>
    </source>
</evidence>